<dbReference type="EMBL" id="WNTK01000004">
    <property type="protein sequence ID" value="KAG9485291.1"/>
    <property type="molecule type" value="Genomic_DNA"/>
</dbReference>
<sequence>MCTFVMSFEDPLSVAPRSTKSLVGADCSDALNTPDEGNEDKDETLPLEQESEEKTPAQLYIEDTQSTLETNLEEQNAHYINANSWFVA</sequence>
<reference evidence="2" key="1">
    <citation type="thesis" date="2020" institute="ProQuest LLC" country="789 East Eisenhower Parkway, Ann Arbor, MI, USA">
        <title>Comparative Genomics and Chromosome Evolution.</title>
        <authorList>
            <person name="Mudd A.B."/>
        </authorList>
    </citation>
    <scope>NUCLEOTIDE SEQUENCE</scope>
    <source>
        <strain evidence="2">HN-11 Male</strain>
        <tissue evidence="2">Kidney and liver</tissue>
    </source>
</reference>
<feature type="region of interest" description="Disordered" evidence="1">
    <location>
        <begin position="24"/>
        <end position="55"/>
    </location>
</feature>
<dbReference type="Proteomes" id="UP000770717">
    <property type="component" value="Unassembled WGS sequence"/>
</dbReference>
<accession>A0A8J6FD82</accession>
<gene>
    <name evidence="2" type="ORF">GDO78_008401</name>
</gene>
<comment type="caution">
    <text evidence="2">The sequence shown here is derived from an EMBL/GenBank/DDBJ whole genome shotgun (WGS) entry which is preliminary data.</text>
</comment>
<dbReference type="OrthoDB" id="10488136at2759"/>
<keyword evidence="3" id="KW-1185">Reference proteome</keyword>
<protein>
    <submittedName>
        <fullName evidence="2">Uncharacterized protein</fullName>
    </submittedName>
</protein>
<name>A0A8J6FD82_ELECQ</name>
<proteinExistence type="predicted"/>
<evidence type="ECO:0000256" key="1">
    <source>
        <dbReference type="SAM" id="MobiDB-lite"/>
    </source>
</evidence>
<evidence type="ECO:0000313" key="3">
    <source>
        <dbReference type="Proteomes" id="UP000770717"/>
    </source>
</evidence>
<evidence type="ECO:0000313" key="2">
    <source>
        <dbReference type="EMBL" id="KAG9485291.1"/>
    </source>
</evidence>
<organism evidence="2 3">
    <name type="scientific">Eleutherodactylus coqui</name>
    <name type="common">Puerto Rican coqui</name>
    <dbReference type="NCBI Taxonomy" id="57060"/>
    <lineage>
        <taxon>Eukaryota</taxon>
        <taxon>Metazoa</taxon>
        <taxon>Chordata</taxon>
        <taxon>Craniata</taxon>
        <taxon>Vertebrata</taxon>
        <taxon>Euteleostomi</taxon>
        <taxon>Amphibia</taxon>
        <taxon>Batrachia</taxon>
        <taxon>Anura</taxon>
        <taxon>Neobatrachia</taxon>
        <taxon>Hyloidea</taxon>
        <taxon>Eleutherodactylidae</taxon>
        <taxon>Eleutherodactylinae</taxon>
        <taxon>Eleutherodactylus</taxon>
        <taxon>Eleutherodactylus</taxon>
    </lineage>
</organism>
<dbReference type="AlphaFoldDB" id="A0A8J6FD82"/>